<reference evidence="1" key="1">
    <citation type="submission" date="2020-06" db="EMBL/GenBank/DDBJ databases">
        <authorList>
            <person name="Li T."/>
            <person name="Hu X."/>
            <person name="Zhang T."/>
            <person name="Song X."/>
            <person name="Zhang H."/>
            <person name="Dai N."/>
            <person name="Sheng W."/>
            <person name="Hou X."/>
            <person name="Wei L."/>
        </authorList>
    </citation>
    <scope>NUCLEOTIDE SEQUENCE</scope>
    <source>
        <strain evidence="1">G01</strain>
        <tissue evidence="1">Leaf</tissue>
    </source>
</reference>
<protein>
    <submittedName>
        <fullName evidence="1">Uncharacterized protein</fullName>
    </submittedName>
</protein>
<dbReference type="PANTHER" id="PTHR31066">
    <property type="entry name" value="OS05G0427100 PROTEIN-RELATED"/>
    <property type="match status" value="1"/>
</dbReference>
<dbReference type="PANTHER" id="PTHR31066:SF47">
    <property type="entry name" value="PB1 DOMAIN-CONTAINING PROTEIN"/>
    <property type="match status" value="1"/>
</dbReference>
<dbReference type="InterPro" id="IPR053198">
    <property type="entry name" value="Gynoecium_Dev_Regulator"/>
</dbReference>
<accession>A0AAW2QBL0</accession>
<dbReference type="SUPFAM" id="SSF54277">
    <property type="entry name" value="CAD &amp; PB1 domains"/>
    <property type="match status" value="1"/>
</dbReference>
<sequence>MSTDAAVISRRIIPSGSAPCSAPGSPRSRLKFLCSHGGKILPRPADGQLKYVGGETRVISVPRDIPFKGMRSYSASCHYIVEKLMLGLKMILLFSVTWPAFCLCNFVSSCLQGLGI</sequence>
<gene>
    <name evidence="1" type="ORF">Sangu_0596700</name>
</gene>
<proteinExistence type="predicted"/>
<comment type="caution">
    <text evidence="1">The sequence shown here is derived from an EMBL/GenBank/DDBJ whole genome shotgun (WGS) entry which is preliminary data.</text>
</comment>
<organism evidence="1">
    <name type="scientific">Sesamum angustifolium</name>
    <dbReference type="NCBI Taxonomy" id="2727405"/>
    <lineage>
        <taxon>Eukaryota</taxon>
        <taxon>Viridiplantae</taxon>
        <taxon>Streptophyta</taxon>
        <taxon>Embryophyta</taxon>
        <taxon>Tracheophyta</taxon>
        <taxon>Spermatophyta</taxon>
        <taxon>Magnoliopsida</taxon>
        <taxon>eudicotyledons</taxon>
        <taxon>Gunneridae</taxon>
        <taxon>Pentapetalae</taxon>
        <taxon>asterids</taxon>
        <taxon>lamiids</taxon>
        <taxon>Lamiales</taxon>
        <taxon>Pedaliaceae</taxon>
        <taxon>Sesamum</taxon>
    </lineage>
</organism>
<name>A0AAW2QBL0_9LAMI</name>
<dbReference type="EMBL" id="JACGWK010000003">
    <property type="protein sequence ID" value="KAL0364991.1"/>
    <property type="molecule type" value="Genomic_DNA"/>
</dbReference>
<dbReference type="AlphaFoldDB" id="A0AAW2QBL0"/>
<evidence type="ECO:0000313" key="1">
    <source>
        <dbReference type="EMBL" id="KAL0364991.1"/>
    </source>
</evidence>
<reference evidence="1" key="2">
    <citation type="journal article" date="2024" name="Plant">
        <title>Genomic evolution and insights into agronomic trait innovations of Sesamum species.</title>
        <authorList>
            <person name="Miao H."/>
            <person name="Wang L."/>
            <person name="Qu L."/>
            <person name="Liu H."/>
            <person name="Sun Y."/>
            <person name="Le M."/>
            <person name="Wang Q."/>
            <person name="Wei S."/>
            <person name="Zheng Y."/>
            <person name="Lin W."/>
            <person name="Duan Y."/>
            <person name="Cao H."/>
            <person name="Xiong S."/>
            <person name="Wang X."/>
            <person name="Wei L."/>
            <person name="Li C."/>
            <person name="Ma Q."/>
            <person name="Ju M."/>
            <person name="Zhao R."/>
            <person name="Li G."/>
            <person name="Mu C."/>
            <person name="Tian Q."/>
            <person name="Mei H."/>
            <person name="Zhang T."/>
            <person name="Gao T."/>
            <person name="Zhang H."/>
        </authorList>
    </citation>
    <scope>NUCLEOTIDE SEQUENCE</scope>
    <source>
        <strain evidence="1">G01</strain>
    </source>
</reference>